<evidence type="ECO:0000313" key="7">
    <source>
        <dbReference type="EMBL" id="CAD5109721.1"/>
    </source>
</evidence>
<feature type="transmembrane region" description="Helical" evidence="5">
    <location>
        <begin position="78"/>
        <end position="97"/>
    </location>
</feature>
<evidence type="ECO:0000256" key="5">
    <source>
        <dbReference type="SAM" id="Phobius"/>
    </source>
</evidence>
<evidence type="ECO:0000313" key="8">
    <source>
        <dbReference type="Proteomes" id="UP000583387"/>
    </source>
</evidence>
<accession>A0A7U7IAY4</accession>
<evidence type="ECO:0000259" key="6">
    <source>
        <dbReference type="Pfam" id="PF04932"/>
    </source>
</evidence>
<dbReference type="InterPro" id="IPR051533">
    <property type="entry name" value="WaaL-like"/>
</dbReference>
<evidence type="ECO:0000256" key="3">
    <source>
        <dbReference type="ARBA" id="ARBA00022989"/>
    </source>
</evidence>
<feature type="transmembrane region" description="Helical" evidence="5">
    <location>
        <begin position="250"/>
        <end position="273"/>
    </location>
</feature>
<feature type="transmembrane region" description="Helical" evidence="5">
    <location>
        <begin position="285"/>
        <end position="305"/>
    </location>
</feature>
<feature type="transmembrane region" description="Helical" evidence="5">
    <location>
        <begin position="178"/>
        <end position="197"/>
    </location>
</feature>
<feature type="transmembrane region" description="Helical" evidence="5">
    <location>
        <begin position="103"/>
        <end position="123"/>
    </location>
</feature>
<feature type="transmembrane region" description="Helical" evidence="5">
    <location>
        <begin position="130"/>
        <end position="152"/>
    </location>
</feature>
<feature type="transmembrane region" description="Helical" evidence="5">
    <location>
        <begin position="52"/>
        <end position="71"/>
    </location>
</feature>
<feature type="transmembrane region" description="Helical" evidence="5">
    <location>
        <begin position="325"/>
        <end position="348"/>
    </location>
</feature>
<comment type="subcellular location">
    <subcellularLocation>
        <location evidence="1">Membrane</location>
        <topology evidence="1">Multi-pass membrane protein</topology>
    </subcellularLocation>
</comment>
<comment type="caution">
    <text evidence="7">The sequence shown here is derived from an EMBL/GenBank/DDBJ whole genome shotgun (WGS) entry which is preliminary data.</text>
</comment>
<keyword evidence="8" id="KW-1185">Reference proteome</keyword>
<evidence type="ECO:0000256" key="1">
    <source>
        <dbReference type="ARBA" id="ARBA00004141"/>
    </source>
</evidence>
<sequence length="414" mass="46502">MKVETKSLSGLIGDTAVWRSVLLWMMAVGLFIQISGYVWFESGSARNAQVYLWLLVPALAYGLGLLVSGRVSWPGWHYYPWLLLLLWVGLSALWGSSEEPWSLAKRGFAIAAFFLAVHCLLDLDDRFLRMALLFGVAGVALGALASLLYQFAWLEKPLAYRAFRIDRLGIGDFANYDWPVVAGIFHGAVASWALGVVVDKRTSLRAAAFWLLVFAVLALYVLLTYTRGAWFGMLGSAFAVVLMQRSRRGWWLLGLGLLCMAVAVFLWWDRLLFEVQTRQLSGRELIWDHFVAVMPGHWLFGYGLGTPFSFVWPDGRSIIFHAHSLFLQLVYDSGLVALGLMAAGLLVVAHKVWKLRDDPWVRLAFPALVFALIAMLTDVERIFTRPGVYWTVFWLPLAILLAVPARRGKLAGDR</sequence>
<dbReference type="GO" id="GO:0016020">
    <property type="term" value="C:membrane"/>
    <property type="evidence" value="ECO:0007669"/>
    <property type="project" value="UniProtKB-SubCell"/>
</dbReference>
<feature type="domain" description="O-antigen ligase-related" evidence="6">
    <location>
        <begin position="213"/>
        <end position="340"/>
    </location>
</feature>
<dbReference type="Proteomes" id="UP000583387">
    <property type="component" value="Unassembled WGS sequence"/>
</dbReference>
<feature type="transmembrane region" description="Helical" evidence="5">
    <location>
        <begin position="209"/>
        <end position="230"/>
    </location>
</feature>
<feature type="transmembrane region" description="Helical" evidence="5">
    <location>
        <begin position="21"/>
        <end position="40"/>
    </location>
</feature>
<organism evidence="7 8">
    <name type="scientific">Zestomonas carbonaria</name>
    <dbReference type="NCBI Taxonomy" id="2762745"/>
    <lineage>
        <taxon>Bacteria</taxon>
        <taxon>Pseudomonadati</taxon>
        <taxon>Pseudomonadota</taxon>
        <taxon>Gammaproteobacteria</taxon>
        <taxon>Pseudomonadales</taxon>
        <taxon>Pseudomonadaceae</taxon>
        <taxon>Zestomonas</taxon>
    </lineage>
</organism>
<dbReference type="PANTHER" id="PTHR37422">
    <property type="entry name" value="TEICHURONIC ACID BIOSYNTHESIS PROTEIN TUAE"/>
    <property type="match status" value="1"/>
</dbReference>
<gene>
    <name evidence="7" type="ORF">PSEWESI4_04027</name>
</gene>
<keyword evidence="2 5" id="KW-0812">Transmembrane</keyword>
<dbReference type="InterPro" id="IPR007016">
    <property type="entry name" value="O-antigen_ligase-rel_domated"/>
</dbReference>
<feature type="transmembrane region" description="Helical" evidence="5">
    <location>
        <begin position="360"/>
        <end position="376"/>
    </location>
</feature>
<proteinExistence type="predicted"/>
<evidence type="ECO:0000256" key="2">
    <source>
        <dbReference type="ARBA" id="ARBA00022692"/>
    </source>
</evidence>
<protein>
    <recommendedName>
        <fullName evidence="6">O-antigen ligase-related domain-containing protein</fullName>
    </recommendedName>
</protein>
<feature type="transmembrane region" description="Helical" evidence="5">
    <location>
        <begin position="388"/>
        <end position="405"/>
    </location>
</feature>
<keyword evidence="3 5" id="KW-1133">Transmembrane helix</keyword>
<dbReference type="PANTHER" id="PTHR37422:SF13">
    <property type="entry name" value="LIPOPOLYSACCHARIDE BIOSYNTHESIS PROTEIN PA4999-RELATED"/>
    <property type="match status" value="1"/>
</dbReference>
<dbReference type="RefSeq" id="WP_187673030.1">
    <property type="nucleotide sequence ID" value="NZ_CAJFCI010000077.1"/>
</dbReference>
<dbReference type="Pfam" id="PF04932">
    <property type="entry name" value="Wzy_C"/>
    <property type="match status" value="1"/>
</dbReference>
<evidence type="ECO:0000256" key="4">
    <source>
        <dbReference type="ARBA" id="ARBA00023136"/>
    </source>
</evidence>
<dbReference type="AlphaFoldDB" id="A0A7U7IAY4"/>
<name>A0A7U7IAY4_9GAMM</name>
<reference evidence="7 8" key="1">
    <citation type="submission" date="2020-08" db="EMBL/GenBank/DDBJ databases">
        <authorList>
            <person name="Criscuolo A."/>
        </authorList>
    </citation>
    <scope>NUCLEOTIDE SEQUENCE [LARGE SCALE GENOMIC DNA]</scope>
    <source>
        <strain evidence="7">CIP111764</strain>
    </source>
</reference>
<keyword evidence="4 5" id="KW-0472">Membrane</keyword>
<dbReference type="EMBL" id="CAJFCI010000077">
    <property type="protein sequence ID" value="CAD5109721.1"/>
    <property type="molecule type" value="Genomic_DNA"/>
</dbReference>